<accession>A0AAJ6GI67</accession>
<dbReference type="Proteomes" id="UP001242021">
    <property type="component" value="Chromosome"/>
</dbReference>
<keyword evidence="8 10" id="KW-0472">Membrane</keyword>
<dbReference type="EMBL" id="CP098754">
    <property type="protein sequence ID" value="WIH95520.1"/>
    <property type="molecule type" value="Genomic_DNA"/>
</dbReference>
<evidence type="ECO:0000256" key="1">
    <source>
        <dbReference type="ARBA" id="ARBA00004651"/>
    </source>
</evidence>
<evidence type="ECO:0000256" key="7">
    <source>
        <dbReference type="ARBA" id="ARBA00022989"/>
    </source>
</evidence>
<dbReference type="InterPro" id="IPR051327">
    <property type="entry name" value="MATE_MepA_subfamily"/>
</dbReference>
<dbReference type="PANTHER" id="PTHR43823">
    <property type="entry name" value="SPORULATION PROTEIN YKVU"/>
    <property type="match status" value="1"/>
</dbReference>
<dbReference type="GO" id="GO:0046677">
    <property type="term" value="P:response to antibiotic"/>
    <property type="evidence" value="ECO:0007669"/>
    <property type="project" value="UniProtKB-KW"/>
</dbReference>
<dbReference type="PANTHER" id="PTHR43823:SF3">
    <property type="entry name" value="MULTIDRUG EXPORT PROTEIN MEPA"/>
    <property type="match status" value="1"/>
</dbReference>
<dbReference type="InterPro" id="IPR045070">
    <property type="entry name" value="MATE_MepA-like"/>
</dbReference>
<feature type="transmembrane region" description="Helical" evidence="10">
    <location>
        <begin position="426"/>
        <end position="444"/>
    </location>
</feature>
<feature type="transmembrane region" description="Helical" evidence="10">
    <location>
        <begin position="324"/>
        <end position="345"/>
    </location>
</feature>
<evidence type="ECO:0000256" key="4">
    <source>
        <dbReference type="ARBA" id="ARBA00022448"/>
    </source>
</evidence>
<dbReference type="Pfam" id="PF01554">
    <property type="entry name" value="MatE"/>
    <property type="match status" value="2"/>
</dbReference>
<evidence type="ECO:0000256" key="3">
    <source>
        <dbReference type="ARBA" id="ARBA00022106"/>
    </source>
</evidence>
<dbReference type="InterPro" id="IPR048279">
    <property type="entry name" value="MdtK-like"/>
</dbReference>
<dbReference type="GO" id="GO:0015297">
    <property type="term" value="F:antiporter activity"/>
    <property type="evidence" value="ECO:0007669"/>
    <property type="project" value="InterPro"/>
</dbReference>
<dbReference type="InterPro" id="IPR002528">
    <property type="entry name" value="MATE_fam"/>
</dbReference>
<feature type="transmembrane region" description="Helical" evidence="10">
    <location>
        <begin position="96"/>
        <end position="119"/>
    </location>
</feature>
<feature type="transmembrane region" description="Helical" evidence="10">
    <location>
        <begin position="139"/>
        <end position="160"/>
    </location>
</feature>
<gene>
    <name evidence="11" type="ORF">NEH99_03000</name>
</gene>
<evidence type="ECO:0000256" key="6">
    <source>
        <dbReference type="ARBA" id="ARBA00022692"/>
    </source>
</evidence>
<feature type="transmembrane region" description="Helical" evidence="10">
    <location>
        <begin position="172"/>
        <end position="191"/>
    </location>
</feature>
<reference evidence="11" key="1">
    <citation type="submission" date="2022-06" db="EMBL/GenBank/DDBJ databases">
        <title>Brachyspira pilosicoli from pigs in Switzerland.</title>
        <authorList>
            <person name="Schmitt S."/>
            <person name="Arnold M."/>
            <person name="Rossano A."/>
            <person name="Perreten V."/>
        </authorList>
    </citation>
    <scope>NUCLEOTIDE SEQUENCE</scope>
    <source>
        <strain evidence="11">MEI4028</strain>
    </source>
</reference>
<feature type="transmembrane region" description="Helical" evidence="10">
    <location>
        <begin position="398"/>
        <end position="420"/>
    </location>
</feature>
<evidence type="ECO:0000313" key="11">
    <source>
        <dbReference type="EMBL" id="WIH95520.1"/>
    </source>
</evidence>
<evidence type="ECO:0000256" key="2">
    <source>
        <dbReference type="ARBA" id="ARBA00008417"/>
    </source>
</evidence>
<dbReference type="AlphaFoldDB" id="A0AAJ6GI67"/>
<dbReference type="RefSeq" id="WP_284603099.1">
    <property type="nucleotide sequence ID" value="NZ_CP098750.1"/>
</dbReference>
<evidence type="ECO:0000256" key="10">
    <source>
        <dbReference type="SAM" id="Phobius"/>
    </source>
</evidence>
<evidence type="ECO:0000313" key="12">
    <source>
        <dbReference type="Proteomes" id="UP001242021"/>
    </source>
</evidence>
<dbReference type="GO" id="GO:0005886">
    <property type="term" value="C:plasma membrane"/>
    <property type="evidence" value="ECO:0007669"/>
    <property type="project" value="UniProtKB-SubCell"/>
</dbReference>
<organism evidence="11 12">
    <name type="scientific">Brachyspira pilosicoli</name>
    <name type="common">Serpulina pilosicoli</name>
    <dbReference type="NCBI Taxonomy" id="52584"/>
    <lineage>
        <taxon>Bacteria</taxon>
        <taxon>Pseudomonadati</taxon>
        <taxon>Spirochaetota</taxon>
        <taxon>Spirochaetia</taxon>
        <taxon>Brachyspirales</taxon>
        <taxon>Brachyspiraceae</taxon>
        <taxon>Brachyspira</taxon>
    </lineage>
</organism>
<feature type="transmembrane region" description="Helical" evidence="10">
    <location>
        <begin position="280"/>
        <end position="303"/>
    </location>
</feature>
<feature type="transmembrane region" description="Helical" evidence="10">
    <location>
        <begin position="370"/>
        <end position="391"/>
    </location>
</feature>
<protein>
    <recommendedName>
        <fullName evidence="3">Multidrug export protein MepA</fullName>
    </recommendedName>
</protein>
<evidence type="ECO:0000256" key="5">
    <source>
        <dbReference type="ARBA" id="ARBA00022475"/>
    </source>
</evidence>
<dbReference type="PIRSF" id="PIRSF006603">
    <property type="entry name" value="DinF"/>
    <property type="match status" value="1"/>
</dbReference>
<keyword evidence="5" id="KW-1003">Cell membrane</keyword>
<dbReference type="GO" id="GO:0042910">
    <property type="term" value="F:xenobiotic transmembrane transporter activity"/>
    <property type="evidence" value="ECO:0007669"/>
    <property type="project" value="InterPro"/>
</dbReference>
<feature type="transmembrane region" description="Helical" evidence="10">
    <location>
        <begin position="59"/>
        <end position="84"/>
    </location>
</feature>
<evidence type="ECO:0000256" key="8">
    <source>
        <dbReference type="ARBA" id="ARBA00023136"/>
    </source>
</evidence>
<keyword evidence="4" id="KW-0813">Transport</keyword>
<comment type="subcellular location">
    <subcellularLocation>
        <location evidence="1">Cell membrane</location>
        <topology evidence="1">Multi-pass membrane protein</topology>
    </subcellularLocation>
</comment>
<sequence length="459" mass="50682">MYDKVDSNPLYYEKIYKLLFKFGTPSIISMLVGALYNIVDQIFIGQGVGINGNAATNVAFPLTTICVSISLFLGLGGASSYSLLLGRGEREKATTIIGNTISLAFIFSIVLTIIVKVFVKKIMYMFGSTEEVLSYAIKYSSITSTGFLPFIFSSMMSHIIRADGSPRYSMMSVLSGAIANTILDPIFIFYFKMGIAGAALATIIGQFISFGLTFKYIFKMKNITLNKESFLLKINNVIKIFTLGLSGGFNQLAMMAVQITMNNVLSYYGNQSIYGGNIPLAVSGIIIKINMIIMAFIIGTGQGSQPIIGFNYGARNYKRVIDTYKLSVFITTMMAIIASILFQLFPRQIVSMFGDGSELYFSFAEEYMRIYMLFMVVNGVQPVTGSFFTSIGKAFKGAFIAMTRQIIFLLPLIIILPKIFGIDGVMYAGPIADAMALIVTILFIRREIKNIKKLEEIKS</sequence>
<proteinExistence type="inferred from homology"/>
<keyword evidence="9" id="KW-0046">Antibiotic resistance</keyword>
<name>A0AAJ6GI67_BRAPL</name>
<feature type="transmembrane region" description="Helical" evidence="10">
    <location>
        <begin position="238"/>
        <end position="260"/>
    </location>
</feature>
<dbReference type="NCBIfam" id="TIGR00797">
    <property type="entry name" value="matE"/>
    <property type="match status" value="1"/>
</dbReference>
<dbReference type="CDD" id="cd13143">
    <property type="entry name" value="MATE_MepA_like"/>
    <property type="match status" value="1"/>
</dbReference>
<evidence type="ECO:0000256" key="9">
    <source>
        <dbReference type="ARBA" id="ARBA00023251"/>
    </source>
</evidence>
<feature type="transmembrane region" description="Helical" evidence="10">
    <location>
        <begin position="197"/>
        <end position="218"/>
    </location>
</feature>
<comment type="similarity">
    <text evidence="2">Belongs to the multi antimicrobial extrusion (MATE) (TC 2.A.66.1) family. MepA subfamily.</text>
</comment>
<keyword evidence="6 10" id="KW-0812">Transmembrane</keyword>
<keyword evidence="7 10" id="KW-1133">Transmembrane helix</keyword>
<feature type="transmembrane region" description="Helical" evidence="10">
    <location>
        <begin position="18"/>
        <end position="39"/>
    </location>
</feature>